<dbReference type="InterPro" id="IPR017896">
    <property type="entry name" value="4Fe4S_Fe-S-bd"/>
</dbReference>
<dbReference type="EMBL" id="CP015518">
    <property type="protein sequence ID" value="APG25193.1"/>
    <property type="molecule type" value="Genomic_DNA"/>
</dbReference>
<protein>
    <recommendedName>
        <fullName evidence="1">4Fe-4S ferredoxin-type domain-containing protein</fullName>
    </recommendedName>
</protein>
<keyword evidence="3" id="KW-1185">Reference proteome</keyword>
<dbReference type="Proteomes" id="UP000182264">
    <property type="component" value="Chromosome"/>
</dbReference>
<gene>
    <name evidence="2" type="ORF">A7E75_09290</name>
</gene>
<dbReference type="AlphaFoldDB" id="A0A1L3GGX6"/>
<name>A0A1L3GGX6_SYNAC</name>
<sequence>MEAVSGLGGKMGHLSEKTLPGFSFLAMGASLSASTKQVRAASSDCEGGCGGQCLSGCKDECITVSK</sequence>
<accession>A0A1L3GGX6</accession>
<organism evidence="2 3">
    <name type="scientific">Syntrophotalea acetylenica</name>
    <name type="common">Pelobacter acetylenicus</name>
    <dbReference type="NCBI Taxonomy" id="29542"/>
    <lineage>
        <taxon>Bacteria</taxon>
        <taxon>Pseudomonadati</taxon>
        <taxon>Thermodesulfobacteriota</taxon>
        <taxon>Desulfuromonadia</taxon>
        <taxon>Desulfuromonadales</taxon>
        <taxon>Syntrophotaleaceae</taxon>
        <taxon>Syntrophotalea</taxon>
    </lineage>
</organism>
<evidence type="ECO:0000313" key="3">
    <source>
        <dbReference type="Proteomes" id="UP000182264"/>
    </source>
</evidence>
<reference evidence="2 3" key="1">
    <citation type="journal article" date="2017" name="Genome Announc.">
        <title>Complete Genome Sequences of Two Acetylene-Fermenting Pelobacter acetylenicus Strains.</title>
        <authorList>
            <person name="Sutton J.M."/>
            <person name="Baesman S.M."/>
            <person name="Fierst J.L."/>
            <person name="Poret-Peterson A.T."/>
            <person name="Oremland R.S."/>
            <person name="Dunlap D.S."/>
            <person name="Akob D.M."/>
        </authorList>
    </citation>
    <scope>NUCLEOTIDE SEQUENCE [LARGE SCALE GENOMIC DNA]</scope>
    <source>
        <strain evidence="2 3">DSM 3247</strain>
    </source>
</reference>
<dbReference type="RefSeq" id="WP_072287042.1">
    <property type="nucleotide sequence ID" value="NZ_CP015518.1"/>
</dbReference>
<evidence type="ECO:0000313" key="2">
    <source>
        <dbReference type="EMBL" id="APG25193.1"/>
    </source>
</evidence>
<proteinExistence type="predicted"/>
<feature type="domain" description="4Fe-4S ferredoxin-type" evidence="1">
    <location>
        <begin position="36"/>
        <end position="66"/>
    </location>
</feature>
<evidence type="ECO:0000259" key="1">
    <source>
        <dbReference type="PROSITE" id="PS51379"/>
    </source>
</evidence>
<dbReference type="PROSITE" id="PS51379">
    <property type="entry name" value="4FE4S_FER_2"/>
    <property type="match status" value="1"/>
</dbReference>